<protein>
    <recommendedName>
        <fullName evidence="1">DUF4007 domain-containing protein</fullName>
    </recommendedName>
</protein>
<dbReference type="InterPro" id="IPR025248">
    <property type="entry name" value="DUF4007"/>
</dbReference>
<feature type="domain" description="DUF4007" evidence="1">
    <location>
        <begin position="9"/>
        <end position="278"/>
    </location>
</feature>
<dbReference type="Proteomes" id="UP000198988">
    <property type="component" value="Unassembled WGS sequence"/>
</dbReference>
<reference evidence="3" key="1">
    <citation type="submission" date="2016-06" db="EMBL/GenBank/DDBJ databases">
        <authorList>
            <person name="Petersen J."/>
            <person name="Sayavedra L."/>
        </authorList>
    </citation>
    <scope>NUCLEOTIDE SEQUENCE [LARGE SCALE GENOMIC DNA]</scope>
    <source>
        <strain evidence="3">BazSymA</strain>
    </source>
</reference>
<dbReference type="OrthoDB" id="747541at2"/>
<sequence length="280" mass="32184">MSNIFTIGRHGSFQLRYGWITKGIQAIQANKISDVFTSDDATVNLGVGKNMVAAIRYWLIATEVTDNDSITEFGKFLNDKDAYLEDDASLWLLHLTLAQNKKLATSIYWLFNHFHQNEFTAEEAGSAFLSYARENNWKGSEKTLRMDIQVILRMYAPHKSVKTQIEDMLESPLSLLGLIKYFDGKYHFSFSSKNTPIEVIAHNINDKFKDSKTVSIQDLMYGDNAFAPALKIREDELIAILERITQEYEDYHLREDAGIFQLHKGITTDAYKYLEKYYAA</sequence>
<evidence type="ECO:0000313" key="2">
    <source>
        <dbReference type="EMBL" id="SEH77938.1"/>
    </source>
</evidence>
<evidence type="ECO:0000259" key="1">
    <source>
        <dbReference type="Pfam" id="PF13182"/>
    </source>
</evidence>
<gene>
    <name evidence="2" type="ORF">BAZSYMA_ACONTIG14239_0</name>
</gene>
<name>A0A1H6L1D7_9GAMM</name>
<dbReference type="AlphaFoldDB" id="A0A1H6L1D7"/>
<dbReference type="EMBL" id="CDSC02000196">
    <property type="protein sequence ID" value="SEH77938.1"/>
    <property type="molecule type" value="Genomic_DNA"/>
</dbReference>
<dbReference type="RefSeq" id="WP_090715778.1">
    <property type="nucleotide sequence ID" value="NZ_CDSC02000196.1"/>
</dbReference>
<accession>A0A1H6L1D7</accession>
<evidence type="ECO:0000313" key="3">
    <source>
        <dbReference type="Proteomes" id="UP000198988"/>
    </source>
</evidence>
<dbReference type="Pfam" id="PF13182">
    <property type="entry name" value="DUF4007"/>
    <property type="match status" value="1"/>
</dbReference>
<organism evidence="2 3">
    <name type="scientific">Bathymodiolus azoricus thioautotrophic gill symbiont</name>
    <dbReference type="NCBI Taxonomy" id="235205"/>
    <lineage>
        <taxon>Bacteria</taxon>
        <taxon>Pseudomonadati</taxon>
        <taxon>Pseudomonadota</taxon>
        <taxon>Gammaproteobacteria</taxon>
        <taxon>sulfur-oxidizing symbionts</taxon>
    </lineage>
</organism>
<proteinExistence type="predicted"/>